<reference evidence="1 2" key="1">
    <citation type="submission" date="2013-03" db="EMBL/GenBank/DDBJ databases">
        <title>The Genome Sequence of Capronia coronata CBS 617.96.</title>
        <authorList>
            <consortium name="The Broad Institute Genomics Platform"/>
            <person name="Cuomo C."/>
            <person name="de Hoog S."/>
            <person name="Gorbushina A."/>
            <person name="Walker B."/>
            <person name="Young S.K."/>
            <person name="Zeng Q."/>
            <person name="Gargeya S."/>
            <person name="Fitzgerald M."/>
            <person name="Haas B."/>
            <person name="Abouelleil A."/>
            <person name="Allen A.W."/>
            <person name="Alvarado L."/>
            <person name="Arachchi H.M."/>
            <person name="Berlin A.M."/>
            <person name="Chapman S.B."/>
            <person name="Gainer-Dewar J."/>
            <person name="Goldberg J."/>
            <person name="Griggs A."/>
            <person name="Gujja S."/>
            <person name="Hansen M."/>
            <person name="Howarth C."/>
            <person name="Imamovic A."/>
            <person name="Ireland A."/>
            <person name="Larimer J."/>
            <person name="McCowan C."/>
            <person name="Murphy C."/>
            <person name="Pearson M."/>
            <person name="Poon T.W."/>
            <person name="Priest M."/>
            <person name="Roberts A."/>
            <person name="Saif S."/>
            <person name="Shea T."/>
            <person name="Sisk P."/>
            <person name="Sykes S."/>
            <person name="Wortman J."/>
            <person name="Nusbaum C."/>
            <person name="Birren B."/>
        </authorList>
    </citation>
    <scope>NUCLEOTIDE SEQUENCE [LARGE SCALE GENOMIC DNA]</scope>
    <source>
        <strain evidence="1 2">CBS 617.96</strain>
    </source>
</reference>
<dbReference type="AlphaFoldDB" id="W9Z0H5"/>
<dbReference type="RefSeq" id="XP_007724035.1">
    <property type="nucleotide sequence ID" value="XM_007725845.1"/>
</dbReference>
<keyword evidence="2" id="KW-1185">Reference proteome</keyword>
<organism evidence="1 2">
    <name type="scientific">Capronia coronata CBS 617.96</name>
    <dbReference type="NCBI Taxonomy" id="1182541"/>
    <lineage>
        <taxon>Eukaryota</taxon>
        <taxon>Fungi</taxon>
        <taxon>Dikarya</taxon>
        <taxon>Ascomycota</taxon>
        <taxon>Pezizomycotina</taxon>
        <taxon>Eurotiomycetes</taxon>
        <taxon>Chaetothyriomycetidae</taxon>
        <taxon>Chaetothyriales</taxon>
        <taxon>Herpotrichiellaceae</taxon>
        <taxon>Capronia</taxon>
    </lineage>
</organism>
<dbReference type="GeneID" id="19159834"/>
<evidence type="ECO:0000313" key="2">
    <source>
        <dbReference type="Proteomes" id="UP000019484"/>
    </source>
</evidence>
<dbReference type="HOGENOM" id="CLU_2305738_0_0_1"/>
<protein>
    <submittedName>
        <fullName evidence="1">Uncharacterized protein</fullName>
    </submittedName>
</protein>
<gene>
    <name evidence="1" type="ORF">A1O1_04956</name>
</gene>
<accession>W9Z0H5</accession>
<evidence type="ECO:0000313" key="1">
    <source>
        <dbReference type="EMBL" id="EXJ88029.1"/>
    </source>
</evidence>
<dbReference type="EMBL" id="AMWN01000004">
    <property type="protein sequence ID" value="EXJ88029.1"/>
    <property type="molecule type" value="Genomic_DNA"/>
</dbReference>
<comment type="caution">
    <text evidence="1">The sequence shown here is derived from an EMBL/GenBank/DDBJ whole genome shotgun (WGS) entry which is preliminary data.</text>
</comment>
<dbReference type="Proteomes" id="UP000019484">
    <property type="component" value="Unassembled WGS sequence"/>
</dbReference>
<sequence>MSSSQVFFGCPHRALDPPEWESLAARLILSHRRKYRGQLSKILETSGEALAHLSKEYGSIAGIYATLNVYEAEEADDNTPTVGVLHVRAHMAVLSVKVWA</sequence>
<name>W9Z0H5_9EURO</name>
<proteinExistence type="predicted"/>